<evidence type="ECO:0000259" key="3">
    <source>
        <dbReference type="Pfam" id="PF10350"/>
    </source>
</evidence>
<dbReference type="PANTHER" id="PTHR14387">
    <property type="entry name" value="THADA/DEATH RECEPTOR INTERACTING PROTEIN"/>
    <property type="match status" value="1"/>
</dbReference>
<keyword evidence="2" id="KW-0819">tRNA processing</keyword>
<evidence type="ECO:0000313" key="6">
    <source>
        <dbReference type="EMBL" id="KAJ9142031.1"/>
    </source>
</evidence>
<feature type="domain" description="tRNA (32-2'-O)-methyltransferase regulator THADA-like TPR repeats region" evidence="4">
    <location>
        <begin position="235"/>
        <end position="533"/>
    </location>
</feature>
<feature type="domain" description="DUF2428" evidence="3">
    <location>
        <begin position="668"/>
        <end position="913"/>
    </location>
</feature>
<dbReference type="SUPFAM" id="SSF48371">
    <property type="entry name" value="ARM repeat"/>
    <property type="match status" value="2"/>
</dbReference>
<evidence type="ECO:0000256" key="2">
    <source>
        <dbReference type="ARBA" id="ARBA00022694"/>
    </source>
</evidence>
<feature type="domain" description="tRNA (32-2'-O)-methyltransferase regulator THADA-like C-terminal TPR repeats region" evidence="5">
    <location>
        <begin position="915"/>
        <end position="1065"/>
    </location>
</feature>
<comment type="similarity">
    <text evidence="1">Belongs to the THADA family.</text>
</comment>
<dbReference type="InterPro" id="IPR011989">
    <property type="entry name" value="ARM-like"/>
</dbReference>
<comment type="caution">
    <text evidence="6">The sequence shown here is derived from an EMBL/GenBank/DDBJ whole genome shotgun (WGS) entry which is preliminary data.</text>
</comment>
<dbReference type="Proteomes" id="UP001174691">
    <property type="component" value="Unassembled WGS sequence"/>
</dbReference>
<name>A0AA38RHV7_9PEZI</name>
<dbReference type="Pfam" id="PF25150">
    <property type="entry name" value="TPR_Trm732"/>
    <property type="match status" value="1"/>
</dbReference>
<dbReference type="GO" id="GO:0005829">
    <property type="term" value="C:cytosol"/>
    <property type="evidence" value="ECO:0007669"/>
    <property type="project" value="TreeGrafter"/>
</dbReference>
<sequence length="1545" mass="170992">MENFDPDDFANASTIACWLESQPDNEKQQIAQGVFTKLLQNAAQPRKSSSQACVKLCGFVQLCAKSHHDGTRRWAFTRDTAMRLFEFYIEWNEHDQHRSMRLVLDVLTTTFSRNPDPEVGMAIKTAVMDTLVSIITRQSTRPLVKSSLHCVVHFLSKQAVTLDDLAVTYRKVNPEVRDLPALALWKSLVSAMFSWMELHYVCPIAGKFIVNVFTGLTAMAAEGGHSGIEGFGPRTWQEWIQDGLRSHMHRLDSVKTYVLAPLFSADRRSSLEFLKIYNEQSLETKDALSGDWALLRLAVLEVGKKSGLVDEPGHAATPQKEAVTVPLRSDVLESFLVHPTYSVRSSGLSLLVSSSATTKPISGETFDLLRMHLAAYYADHDAKFRNETLAMTKDLVNRVKYVIAMANRSLAKLEAKSQSKAVGEQPTKPTEKKKRYTENLITDAKEAQTVLERHTSFLNWYIEFLKGELIPTSSYQRHIAALKAFLPVLKLGKHASASDEALDMDMARSIFTDVTCLRLLLDLLMDPFDDVRETAMDILLMVPQDIVSESLSCQYDNDGKARTLLDTLRLFCARATKLASRTGRADHGNGAARAQGLLCDWVKNTDAQISLVSGSLETLEAKLAKARGDLGHAAVNNSVHGDFAALGYIWQVLANANNQDMDPEPFRQLQRRIVKCCQDAWDIVRHVLCDDSPEGHLPEELEDIEGLDTKDLLSYSFRAIHESSNVMNIIVKGLGSRGASPALLPPLDVFNDIGALTFDQLATLRHRGAFTTVSSTFTTCCQTTQILRTAFPDLPESENHLRRWYEPKKGAVHCIMTQASTTRRSAGIPSLVIGVLAANSDSPSFKEVFHDLADIAKRPARVVETDGSKLPQVHALNCLRGIFRSSLLSKKAETYLPATLELAAESLKSEVWAIRNCGLILLRSLIDCLLGTGESKHVTESGWDGHTIRISYAKYPTLPGVLLNLLKSAGSSITPGLQSSAAAEAVFPVLDIVRRAGPPDECRGELFGYIKEYLGSKLWHVRDVAARTVCSFLLQGAWVDIVEELLRSSRNSANRLHGALLTTRFIVERKLEMDRNALLDDLPRLVAVLEEQARLGGAFQSCEDVLTAYFQIWNLILELSDADPSQGAAVKISEEMLTCVSSSLLREQLAIQGVYEARNARDVSSLWQHLANALETDTDTACKMLELIPDAWSTQKSSKQICYSLCHLYVEICKLIRDPTARILALTNLKELMDDVLARGKSMAGLLPSSKSLIELWEDIQVEDISPGLSHATLAVSGSIMAAFLARREPGSEHVLRAWGDMLADALDVDNTFDTRFAAAEALKSFCSATGDLVQEPEHLPLLMALYDALNDDDDEVREVAAVATVKVLGQALAPLEAADRLLDYLAAHFGSLPEFQNVVVCRLAGVSPRLEQWPDVRLAVEQAINFDDSLFAQEEQNLFIDEVRELRRFQRVARGLSWGPGDECLRRLARWTTAGLKMIGESTYRDDGPLGLATDQHYFALCARLVISGVVLSRITEEPGLQQLIVAVTEDGKTDFHGSLTAMG</sequence>
<dbReference type="Pfam" id="PF26523">
    <property type="entry name" value="Trm732_C"/>
    <property type="match status" value="1"/>
</dbReference>
<evidence type="ECO:0000256" key="1">
    <source>
        <dbReference type="ARBA" id="ARBA00010409"/>
    </source>
</evidence>
<accession>A0AA38RHV7</accession>
<evidence type="ECO:0000313" key="7">
    <source>
        <dbReference type="Proteomes" id="UP001174691"/>
    </source>
</evidence>
<keyword evidence="7" id="KW-1185">Reference proteome</keyword>
<dbReference type="Pfam" id="PF10350">
    <property type="entry name" value="DUF2428"/>
    <property type="match status" value="1"/>
</dbReference>
<reference evidence="6" key="1">
    <citation type="submission" date="2022-07" db="EMBL/GenBank/DDBJ databases">
        <title>Fungi with potential for degradation of polypropylene.</title>
        <authorList>
            <person name="Gostincar C."/>
        </authorList>
    </citation>
    <scope>NUCLEOTIDE SEQUENCE</scope>
    <source>
        <strain evidence="6">EXF-13287</strain>
    </source>
</reference>
<dbReference type="Pfam" id="PF25151">
    <property type="entry name" value="TPR_Trm732_C"/>
    <property type="match status" value="1"/>
</dbReference>
<dbReference type="InterPro" id="IPR051954">
    <property type="entry name" value="tRNA_methyltransferase_THADA"/>
</dbReference>
<dbReference type="InterPro" id="IPR016024">
    <property type="entry name" value="ARM-type_fold"/>
</dbReference>
<dbReference type="EMBL" id="JANBVN010000126">
    <property type="protein sequence ID" value="KAJ9142031.1"/>
    <property type="molecule type" value="Genomic_DNA"/>
</dbReference>
<evidence type="ECO:0000259" key="5">
    <source>
        <dbReference type="Pfam" id="PF25151"/>
    </source>
</evidence>
<dbReference type="InterPro" id="IPR019442">
    <property type="entry name" value="THADA/TRM732_DUF2428"/>
</dbReference>
<dbReference type="InterPro" id="IPR056843">
    <property type="entry name" value="THADA-like_TPR"/>
</dbReference>
<dbReference type="Gene3D" id="1.25.10.10">
    <property type="entry name" value="Leucine-rich Repeat Variant"/>
    <property type="match status" value="1"/>
</dbReference>
<dbReference type="PANTHER" id="PTHR14387:SF0">
    <property type="entry name" value="DUF2428 DOMAIN-CONTAINING PROTEIN"/>
    <property type="match status" value="1"/>
</dbReference>
<organism evidence="6 7">
    <name type="scientific">Coniochaeta hoffmannii</name>
    <dbReference type="NCBI Taxonomy" id="91930"/>
    <lineage>
        <taxon>Eukaryota</taxon>
        <taxon>Fungi</taxon>
        <taxon>Dikarya</taxon>
        <taxon>Ascomycota</taxon>
        <taxon>Pezizomycotina</taxon>
        <taxon>Sordariomycetes</taxon>
        <taxon>Sordariomycetidae</taxon>
        <taxon>Coniochaetales</taxon>
        <taxon>Coniochaetaceae</taxon>
        <taxon>Coniochaeta</taxon>
    </lineage>
</organism>
<proteinExistence type="inferred from homology"/>
<dbReference type="InterPro" id="IPR056842">
    <property type="entry name" value="THADA-like_TPR_C"/>
</dbReference>
<protein>
    <submittedName>
        <fullName evidence="6">Thyroid adenoma-associated protein</fullName>
    </submittedName>
</protein>
<evidence type="ECO:0000259" key="4">
    <source>
        <dbReference type="Pfam" id="PF25150"/>
    </source>
</evidence>
<dbReference type="GO" id="GO:0030488">
    <property type="term" value="P:tRNA methylation"/>
    <property type="evidence" value="ECO:0007669"/>
    <property type="project" value="TreeGrafter"/>
</dbReference>
<gene>
    <name evidence="6" type="ORF">NKR19_g7341</name>
</gene>